<sequence>MKIGIIGATGMAGSAFVIEGYQRGHQVTAITRSASKVTRMFGNEIPALERQNFELTREDLTQFDVIVVASTFSRASDHPRFAEYLHDQLAGTDAPIVVFVVGSSTLQMPDGSVMADRLGLMRGQAPWIEVAIEQAAELNYLKTVDDFAWMAISPQQAFMPGPATPTYLKSDDALIFNNRQESRVTTGTLAKALYDELANPTQPTFTVALLPPISFNN</sequence>
<dbReference type="AlphaFoldDB" id="A0A0D1M4L8"/>
<protein>
    <submittedName>
        <fullName evidence="1">Putative NADH-flavin reductase</fullName>
    </submittedName>
</protein>
<dbReference type="PANTHER" id="PTHR43355:SF2">
    <property type="entry name" value="FLAVIN REDUCTASE (NADPH)"/>
    <property type="match status" value="1"/>
</dbReference>
<name>A0A0D1M4L8_9LACO</name>
<comment type="caution">
    <text evidence="1">The sequence shown here is derived from an EMBL/GenBank/DDBJ whole genome shotgun (WGS) entry which is preliminary data.</text>
</comment>
<organism evidence="1 2">
    <name type="scientific">Weissella cibaria</name>
    <dbReference type="NCBI Taxonomy" id="137591"/>
    <lineage>
        <taxon>Bacteria</taxon>
        <taxon>Bacillati</taxon>
        <taxon>Bacillota</taxon>
        <taxon>Bacilli</taxon>
        <taxon>Lactobacillales</taxon>
        <taxon>Lactobacillaceae</taxon>
        <taxon>Weissella</taxon>
    </lineage>
</organism>
<proteinExistence type="predicted"/>
<dbReference type="InterPro" id="IPR036291">
    <property type="entry name" value="NAD(P)-bd_dom_sf"/>
</dbReference>
<dbReference type="PATRIC" id="fig|137591.24.peg.55"/>
<dbReference type="SUPFAM" id="SSF51735">
    <property type="entry name" value="NAD(P)-binding Rossmann-fold domains"/>
    <property type="match status" value="1"/>
</dbReference>
<evidence type="ECO:0000313" key="1">
    <source>
        <dbReference type="EMBL" id="KIU25787.1"/>
    </source>
</evidence>
<dbReference type="PANTHER" id="PTHR43355">
    <property type="entry name" value="FLAVIN REDUCTASE (NADPH)"/>
    <property type="match status" value="1"/>
</dbReference>
<evidence type="ECO:0000313" key="2">
    <source>
        <dbReference type="Proteomes" id="UP000032289"/>
    </source>
</evidence>
<dbReference type="Proteomes" id="UP000032289">
    <property type="component" value="Unassembled WGS sequence"/>
</dbReference>
<dbReference type="GO" id="GO:0016646">
    <property type="term" value="F:oxidoreductase activity, acting on the CH-NH group of donors, NAD or NADP as acceptor"/>
    <property type="evidence" value="ECO:0007669"/>
    <property type="project" value="TreeGrafter"/>
</dbReference>
<reference evidence="1 2" key="1">
    <citation type="journal article" date="2015" name="Microbiology (Mosc.)">
        <title>Genomics of the Weissella cibaria species with an examination of its metabolic traits.</title>
        <authorList>
            <person name="Lynch K.M."/>
            <person name="Lucid A."/>
            <person name="Arendt E.K."/>
            <person name="Sleator R.D."/>
            <person name="Lucey B."/>
            <person name="Coffey A."/>
        </authorList>
    </citation>
    <scope>NUCLEOTIDE SEQUENCE [LARGE SCALE GENOMIC DNA]</scope>
    <source>
        <strain evidence="1 2">AB3b</strain>
    </source>
</reference>
<dbReference type="Gene3D" id="3.40.50.720">
    <property type="entry name" value="NAD(P)-binding Rossmann-like Domain"/>
    <property type="match status" value="1"/>
</dbReference>
<accession>A0A0D1M4L8</accession>
<dbReference type="RefSeq" id="WP_236682272.1">
    <property type="nucleotide sequence ID" value="NZ_JWHT01000001.1"/>
</dbReference>
<dbReference type="InterPro" id="IPR051606">
    <property type="entry name" value="Polyketide_Oxido-like"/>
</dbReference>
<gene>
    <name evidence="1" type="ORF">ab3b_00053</name>
</gene>
<dbReference type="EMBL" id="JWHT01000001">
    <property type="protein sequence ID" value="KIU25787.1"/>
    <property type="molecule type" value="Genomic_DNA"/>
</dbReference>